<accession>A0A934I619</accession>
<evidence type="ECO:0000313" key="2">
    <source>
        <dbReference type="Proteomes" id="UP000622687"/>
    </source>
</evidence>
<protein>
    <submittedName>
        <fullName evidence="1">Uncharacterized protein</fullName>
    </submittedName>
</protein>
<comment type="caution">
    <text evidence="1">The sequence shown here is derived from an EMBL/GenBank/DDBJ whole genome shotgun (WGS) entry which is preliminary data.</text>
</comment>
<gene>
    <name evidence="1" type="ORF">I6U51_23315</name>
</gene>
<evidence type="ECO:0000313" key="1">
    <source>
        <dbReference type="EMBL" id="MBI6875606.1"/>
    </source>
</evidence>
<dbReference type="AlphaFoldDB" id="A0A934I619"/>
<organism evidence="1 2">
    <name type="scientific">Clostridium aciditolerans</name>
    <dbReference type="NCBI Taxonomy" id="339861"/>
    <lineage>
        <taxon>Bacteria</taxon>
        <taxon>Bacillati</taxon>
        <taxon>Bacillota</taxon>
        <taxon>Clostridia</taxon>
        <taxon>Eubacteriales</taxon>
        <taxon>Clostridiaceae</taxon>
        <taxon>Clostridium</taxon>
    </lineage>
</organism>
<proteinExistence type="predicted"/>
<reference evidence="1" key="1">
    <citation type="submission" date="2020-12" db="EMBL/GenBank/DDBJ databases">
        <title>Clostridium thailandense sp. nov., a novel acetogenic bacterium isolated from peat land soil in Thailand.</title>
        <authorList>
            <person name="Chaikitkaew S."/>
            <person name="Birkeland N.K."/>
        </authorList>
    </citation>
    <scope>NUCLEOTIDE SEQUENCE</scope>
    <source>
        <strain evidence="1">DSM 17425</strain>
    </source>
</reference>
<dbReference type="Proteomes" id="UP000622687">
    <property type="component" value="Unassembled WGS sequence"/>
</dbReference>
<keyword evidence="2" id="KW-1185">Reference proteome</keyword>
<name>A0A934I619_9CLOT</name>
<dbReference type="EMBL" id="JAEEGB010000048">
    <property type="protein sequence ID" value="MBI6875606.1"/>
    <property type="molecule type" value="Genomic_DNA"/>
</dbReference>
<sequence length="303" mass="35878">MTKKLRDKFPVWCKFENLKNNRYDLLMSDDLDSWASCMLLNHLFGFKVKYFVDFNQYYMDFQGNKTQCQQVYTLNKDTNDKLICVDFASESMCPSFDNHVTMLSSLDVPYKNENSANINNIYDITNVNYYDKFSGSTLIQIMSLYNIDISKWTEEQKLIICCLDGLYIGFDVWKKDFRPKQREYLRMLGYEELIELMEFHVAKNKKRDFELLKNKYKLDSKIVIDIDDRLGTDIKLNELGDLFGVDLLLPRDEFSEFKRYDKIFRNLNRNPIKDGGLFGDDEKLFNFAVTNKDVIVYSKSKIA</sequence>